<dbReference type="GO" id="GO:0031397">
    <property type="term" value="P:negative regulation of protein ubiquitination"/>
    <property type="evidence" value="ECO:0007669"/>
    <property type="project" value="Ensembl"/>
</dbReference>
<evidence type="ECO:0000256" key="2">
    <source>
        <dbReference type="ARBA" id="ARBA00022670"/>
    </source>
</evidence>
<dbReference type="PROSITE" id="PS50600">
    <property type="entry name" value="ULP_PROTEASE"/>
    <property type="match status" value="1"/>
</dbReference>
<gene>
    <name evidence="8" type="primary">SENP2</name>
</gene>
<feature type="domain" description="Ubiquitin-like protease family profile" evidence="7">
    <location>
        <begin position="590"/>
        <end position="754"/>
    </location>
</feature>
<dbReference type="GO" id="GO:0031398">
    <property type="term" value="P:positive regulation of protein ubiquitination"/>
    <property type="evidence" value="ECO:0007669"/>
    <property type="project" value="Ensembl"/>
</dbReference>
<dbReference type="Pfam" id="PF02902">
    <property type="entry name" value="Peptidase_C48"/>
    <property type="match status" value="1"/>
</dbReference>
<keyword evidence="2" id="KW-0645">Protease</keyword>
<dbReference type="GO" id="GO:0016605">
    <property type="term" value="C:PML body"/>
    <property type="evidence" value="ECO:0007669"/>
    <property type="project" value="Ensembl"/>
</dbReference>
<dbReference type="GO" id="GO:0005829">
    <property type="term" value="C:cytosol"/>
    <property type="evidence" value="ECO:0007669"/>
    <property type="project" value="Ensembl"/>
</dbReference>
<dbReference type="GO" id="GO:0045944">
    <property type="term" value="P:positive regulation of transcription by RNA polymerase II"/>
    <property type="evidence" value="ECO:0007669"/>
    <property type="project" value="Ensembl"/>
</dbReference>
<comment type="similarity">
    <text evidence="1">Belongs to the peptidase C48 family.</text>
</comment>
<evidence type="ECO:0000313" key="8">
    <source>
        <dbReference type="Ensembl" id="ENSEASP00005020083.2"/>
    </source>
</evidence>
<dbReference type="GO" id="GO:0031648">
    <property type="term" value="P:protein destabilization"/>
    <property type="evidence" value="ECO:0007669"/>
    <property type="project" value="Ensembl"/>
</dbReference>
<evidence type="ECO:0000256" key="4">
    <source>
        <dbReference type="ARBA" id="ARBA00022807"/>
    </source>
</evidence>
<dbReference type="PANTHER" id="PTHR12606:SF11">
    <property type="entry name" value="SENTRIN-SPECIFIC PROTEASE 2"/>
    <property type="match status" value="1"/>
</dbReference>
<reference evidence="8" key="2">
    <citation type="submission" date="2025-08" db="UniProtKB">
        <authorList>
            <consortium name="Ensembl"/>
        </authorList>
    </citation>
    <scope>IDENTIFICATION</scope>
</reference>
<keyword evidence="3" id="KW-0378">Hydrolase</keyword>
<evidence type="ECO:0000256" key="3">
    <source>
        <dbReference type="ARBA" id="ARBA00022801"/>
    </source>
</evidence>
<sequence length="784" mass="89771">MKVTMRVKYQAQGICKIKGAYHGKHLLSNLTYLYFAHSTHLLSIHAISDPRSAPSQMEKPHVGPVGLVPQAVSRLAAPIRKPRPQPLRCRQRLDRHCPSGILVARLGRWGPRLRVRRWRTKMLSGRAGGGDVGSGGGRGPPVALGTLYLWALWPRHKSATKPWRWWPRRRRRQRRRQLWGLRLGVCRPPLLLGPGMYKWLVRILGTIFRLCDRPVPPARALLKRRRSNSTLLSTVDTDEIPAKRPRLDCFIHQVKTSLYNAASLFGFPFQLNTKPMVTAACNGTRNVAPSEEVFSNSSSCELTGSGSWNNMLKLGNKSPNGISDYPKIRVTVTRDQPRRVLPSFGFTLNSEGYNRRPGGRRHSKSNPESSLTWKPQEQVVTEMISEEGGKGLRRPHCTVEEGVQKEEREKYRRLLERLKEGGHGNTVPPVTSAHHSSQRSHTDTLKTKGWGEEQSHGVKTAQFVPKPYRVVETRGPLCSVRSEKRCSKGKISDIEKTVGIRLENEGRRGHQLEPDLSEEVSARLRLGSGSNGLLRRKMSILETKEKNCSGRDRDKRTDDLLELTEDMEKEISNALGHGPQDEILSSAFKLRITRGDIQTLKNYHWLNDEVINFYMNLLVERNKKQGYPALHAFSTFFYPKLKSGGYQAVKRWTKGVNLFEQELILVPIHRKVHWSLVVIDLRKKCLKYLDSMGQKGHRICEILLQYLQDESKTKRNIDLNLLEWTHYSMKPHEIPQQLNGSDCGMFTCKYADYISRDKPITFTQHQMPLFRKKMVWEILHQQLL</sequence>
<proteinExistence type="inferred from homology"/>
<accession>A0A8C4M0Z2</accession>
<protein>
    <submittedName>
        <fullName evidence="8">SUMO specific peptidase 2</fullName>
    </submittedName>
</protein>
<dbReference type="GO" id="GO:0016926">
    <property type="term" value="P:protein desumoylation"/>
    <property type="evidence" value="ECO:0007669"/>
    <property type="project" value="Ensembl"/>
</dbReference>
<feature type="region of interest" description="Disordered" evidence="5">
    <location>
        <begin position="343"/>
        <end position="376"/>
    </location>
</feature>
<keyword evidence="4" id="KW-0788">Thiol protease</keyword>
<dbReference type="Gene3D" id="3.40.395.10">
    <property type="entry name" value="Adenoviral Proteinase, Chain A"/>
    <property type="match status" value="1"/>
</dbReference>
<dbReference type="InterPro" id="IPR003653">
    <property type="entry name" value="Peptidase_C48_C"/>
</dbReference>
<dbReference type="GO" id="GO:0032875">
    <property type="term" value="P:regulation of DNA endoreduplication"/>
    <property type="evidence" value="ECO:0007669"/>
    <property type="project" value="Ensembl"/>
</dbReference>
<dbReference type="GO" id="GO:0060707">
    <property type="term" value="P:trophoblast giant cell differentiation"/>
    <property type="evidence" value="ECO:0007669"/>
    <property type="project" value="Ensembl"/>
</dbReference>
<keyword evidence="6" id="KW-0472">Membrane</keyword>
<dbReference type="GO" id="GO:0005643">
    <property type="term" value="C:nuclear pore"/>
    <property type="evidence" value="ECO:0007669"/>
    <property type="project" value="Ensembl"/>
</dbReference>
<dbReference type="Ensembl" id="ENSEAST00005021809.2">
    <property type="protein sequence ID" value="ENSEASP00005020083.2"/>
    <property type="gene ID" value="ENSEASG00005013859.2"/>
</dbReference>
<dbReference type="GO" id="GO:0016929">
    <property type="term" value="F:deSUMOylase activity"/>
    <property type="evidence" value="ECO:0007669"/>
    <property type="project" value="Ensembl"/>
</dbReference>
<dbReference type="GO" id="GO:0007507">
    <property type="term" value="P:heart development"/>
    <property type="evidence" value="ECO:0007669"/>
    <property type="project" value="Ensembl"/>
</dbReference>
<dbReference type="InterPro" id="IPR038765">
    <property type="entry name" value="Papain-like_cys_pep_sf"/>
</dbReference>
<keyword evidence="6" id="KW-1133">Transmembrane helix</keyword>
<dbReference type="AlphaFoldDB" id="A0A8C4M0Z2"/>
<dbReference type="FunFam" id="3.40.395.10:FF:000001">
    <property type="entry name" value="Sentrin-specific protease 1"/>
    <property type="match status" value="1"/>
</dbReference>
<reference evidence="8 9" key="1">
    <citation type="journal article" date="2020" name="Nat. Commun.">
        <title>Donkey genomes provide new insights into domestication and selection for coat color.</title>
        <authorList>
            <person name="Wang"/>
            <person name="C."/>
            <person name="Li"/>
            <person name="H."/>
            <person name="Guo"/>
            <person name="Y."/>
            <person name="Huang"/>
            <person name="J."/>
            <person name="Sun"/>
            <person name="Y."/>
            <person name="Min"/>
            <person name="J."/>
            <person name="Wang"/>
            <person name="J."/>
            <person name="Fang"/>
            <person name="X."/>
            <person name="Zhao"/>
            <person name="Z."/>
            <person name="Wang"/>
            <person name="S."/>
            <person name="Zhang"/>
            <person name="Y."/>
            <person name="Liu"/>
            <person name="Q."/>
            <person name="Jiang"/>
            <person name="Q."/>
            <person name="Wang"/>
            <person name="X."/>
            <person name="Guo"/>
            <person name="Y."/>
            <person name="Yang"/>
            <person name="C."/>
            <person name="Wang"/>
            <person name="Y."/>
            <person name="Tian"/>
            <person name="F."/>
            <person name="Zhuang"/>
            <person name="G."/>
            <person name="Fan"/>
            <person name="Y."/>
            <person name="Gao"/>
            <person name="Q."/>
            <person name="Li"/>
            <person name="Y."/>
            <person name="Ju"/>
            <person name="Z."/>
            <person name="Li"/>
            <person name="J."/>
            <person name="Li"/>
            <person name="R."/>
            <person name="Hou"/>
            <person name="M."/>
            <person name="Yang"/>
            <person name="G."/>
            <person name="Liu"/>
            <person name="G."/>
            <person name="Liu"/>
            <person name="W."/>
            <person name="Guo"/>
            <person name="J."/>
            <person name="Pan"/>
            <person name="S."/>
            <person name="Fan"/>
            <person name="G."/>
            <person name="Zhang"/>
            <person name="W."/>
            <person name="Zhang"/>
            <person name="R."/>
            <person name="Yu"/>
            <person name="J."/>
            <person name="Zhang"/>
            <person name="X."/>
            <person name="Yin"/>
            <person name="Q."/>
            <person name="Ji"/>
            <person name="C."/>
            <person name="Jin"/>
            <person name="Y."/>
            <person name="Yue"/>
            <person name="G."/>
            <person name="Liu"/>
            <person name="M."/>
            <person name="Xu"/>
            <person name="J."/>
            <person name="Liu"/>
            <person name="S."/>
            <person name="Jordana"/>
            <person name="J."/>
            <person name="Noce"/>
            <person name="A."/>
            <person name="Amills"/>
            <person name="M."/>
            <person name="Wu"/>
            <person name="D.D."/>
            <person name="Li"/>
            <person name="S."/>
            <person name="Zhou"/>
            <person name="X. and Zhong"/>
            <person name="J."/>
        </authorList>
    </citation>
    <scope>NUCLEOTIDE SEQUENCE [LARGE SCALE GENOMIC DNA]</scope>
</reference>
<organism evidence="8 9">
    <name type="scientific">Equus asinus</name>
    <name type="common">Donkey</name>
    <name type="synonym">Equus africanus asinus</name>
    <dbReference type="NCBI Taxonomy" id="9793"/>
    <lineage>
        <taxon>Eukaryota</taxon>
        <taxon>Metazoa</taxon>
        <taxon>Chordata</taxon>
        <taxon>Craniata</taxon>
        <taxon>Vertebrata</taxon>
        <taxon>Euteleostomi</taxon>
        <taxon>Mammalia</taxon>
        <taxon>Eutheria</taxon>
        <taxon>Laurasiatheria</taxon>
        <taxon>Perissodactyla</taxon>
        <taxon>Equidae</taxon>
        <taxon>Equus</taxon>
    </lineage>
</organism>
<dbReference type="SUPFAM" id="SSF54001">
    <property type="entry name" value="Cysteine proteinases"/>
    <property type="match status" value="1"/>
</dbReference>
<evidence type="ECO:0000256" key="5">
    <source>
        <dbReference type="SAM" id="MobiDB-lite"/>
    </source>
</evidence>
<name>A0A8C4M0Z2_EQUAS</name>
<feature type="compositionally biased region" description="Polar residues" evidence="5">
    <location>
        <begin position="366"/>
        <end position="376"/>
    </location>
</feature>
<feature type="compositionally biased region" description="Basic and acidic residues" evidence="5">
    <location>
        <begin position="440"/>
        <end position="456"/>
    </location>
</feature>
<evidence type="ECO:0000256" key="6">
    <source>
        <dbReference type="SAM" id="Phobius"/>
    </source>
</evidence>
<feature type="transmembrane region" description="Helical" evidence="6">
    <location>
        <begin position="178"/>
        <end position="200"/>
    </location>
</feature>
<dbReference type="GeneTree" id="ENSGT00940000154951"/>
<dbReference type="PANTHER" id="PTHR12606">
    <property type="entry name" value="SENTRIN/SUMO-SPECIFIC PROTEASE"/>
    <property type="match status" value="1"/>
</dbReference>
<dbReference type="GO" id="GO:0006508">
    <property type="term" value="P:proteolysis"/>
    <property type="evidence" value="ECO:0007669"/>
    <property type="project" value="UniProtKB-KW"/>
</dbReference>
<dbReference type="GO" id="GO:0060711">
    <property type="term" value="P:labyrinthine layer development"/>
    <property type="evidence" value="ECO:0007669"/>
    <property type="project" value="Ensembl"/>
</dbReference>
<evidence type="ECO:0000256" key="1">
    <source>
        <dbReference type="ARBA" id="ARBA00005234"/>
    </source>
</evidence>
<dbReference type="Proteomes" id="UP000694387">
    <property type="component" value="Chromosome 5"/>
</dbReference>
<reference evidence="8" key="3">
    <citation type="submission" date="2025-09" db="UniProtKB">
        <authorList>
            <consortium name="Ensembl"/>
        </authorList>
    </citation>
    <scope>IDENTIFICATION</scope>
</reference>
<dbReference type="GO" id="GO:2000045">
    <property type="term" value="P:regulation of G1/S transition of mitotic cell cycle"/>
    <property type="evidence" value="ECO:0007669"/>
    <property type="project" value="Ensembl"/>
</dbReference>
<keyword evidence="6" id="KW-0812">Transmembrane</keyword>
<evidence type="ECO:0000259" key="7">
    <source>
        <dbReference type="PROSITE" id="PS50600"/>
    </source>
</evidence>
<dbReference type="GO" id="GO:0045444">
    <property type="term" value="P:fat cell differentiation"/>
    <property type="evidence" value="ECO:0007669"/>
    <property type="project" value="Ensembl"/>
</dbReference>
<keyword evidence="9" id="KW-1185">Reference proteome</keyword>
<dbReference type="GO" id="GO:0070139">
    <property type="term" value="F:SUMO-specific endopeptidase activity"/>
    <property type="evidence" value="ECO:0007669"/>
    <property type="project" value="Ensembl"/>
</dbReference>
<evidence type="ECO:0000313" key="9">
    <source>
        <dbReference type="Proteomes" id="UP000694387"/>
    </source>
</evidence>
<feature type="region of interest" description="Disordered" evidence="5">
    <location>
        <begin position="419"/>
        <end position="458"/>
    </location>
</feature>